<feature type="non-terminal residue" evidence="6">
    <location>
        <position position="1"/>
    </location>
</feature>
<name>A0A382EEG2_9ZZZZ</name>
<dbReference type="Pfam" id="PF01926">
    <property type="entry name" value="MMR_HSR1"/>
    <property type="match status" value="2"/>
</dbReference>
<keyword evidence="1" id="KW-0690">Ribosome biogenesis</keyword>
<dbReference type="Gene3D" id="3.40.50.300">
    <property type="entry name" value="P-loop containing nucleotide triphosphate hydrolases"/>
    <property type="match status" value="2"/>
</dbReference>
<dbReference type="InterPro" id="IPR031166">
    <property type="entry name" value="G_ENGA"/>
</dbReference>
<dbReference type="PANTHER" id="PTHR43834">
    <property type="entry name" value="GTPASE DER"/>
    <property type="match status" value="1"/>
</dbReference>
<dbReference type="PRINTS" id="PR00326">
    <property type="entry name" value="GTP1OBG"/>
</dbReference>
<dbReference type="PROSITE" id="PS51712">
    <property type="entry name" value="G_ENGA"/>
    <property type="match status" value="1"/>
</dbReference>
<dbReference type="CDD" id="cd01894">
    <property type="entry name" value="EngA1"/>
    <property type="match status" value="1"/>
</dbReference>
<evidence type="ECO:0000313" key="6">
    <source>
        <dbReference type="EMBL" id="SVB48257.1"/>
    </source>
</evidence>
<accession>A0A382EEG2</accession>
<dbReference type="NCBIfam" id="TIGR00231">
    <property type="entry name" value="small_GTP"/>
    <property type="match status" value="1"/>
</dbReference>
<keyword evidence="4" id="KW-0342">GTP-binding</keyword>
<dbReference type="GO" id="GO:0042254">
    <property type="term" value="P:ribosome biogenesis"/>
    <property type="evidence" value="ECO:0007669"/>
    <property type="project" value="UniProtKB-KW"/>
</dbReference>
<evidence type="ECO:0000256" key="2">
    <source>
        <dbReference type="ARBA" id="ARBA00022737"/>
    </source>
</evidence>
<evidence type="ECO:0000259" key="5">
    <source>
        <dbReference type="PROSITE" id="PS51712"/>
    </source>
</evidence>
<dbReference type="AlphaFoldDB" id="A0A382EEG2"/>
<evidence type="ECO:0000256" key="3">
    <source>
        <dbReference type="ARBA" id="ARBA00022741"/>
    </source>
</evidence>
<dbReference type="InterPro" id="IPR005225">
    <property type="entry name" value="Small_GTP-bd"/>
</dbReference>
<organism evidence="6">
    <name type="scientific">marine metagenome</name>
    <dbReference type="NCBI Taxonomy" id="408172"/>
    <lineage>
        <taxon>unclassified sequences</taxon>
        <taxon>metagenomes</taxon>
        <taxon>ecological metagenomes</taxon>
    </lineage>
</organism>
<dbReference type="EMBL" id="UINC01043767">
    <property type="protein sequence ID" value="SVB48257.1"/>
    <property type="molecule type" value="Genomic_DNA"/>
</dbReference>
<sequence>VVAIVGRPNVGKSTLLNRIIGRREAIVEERPGVTRDRKEVAASWRGRPFMLVDTGGWLAGGDSLDDQVSRQSEKAIADAHTVLFVVDATVGVTEDDDRVAALLRGRADTVIVVANKVDDRVHEAASWEMLTLGLGDPAAVSALHGRGTGDLLDRLVDLLPAEDVPDDAEVSMEDDAPRVLGVSIVGRPNVGKSTLFNRLIG</sequence>
<evidence type="ECO:0000256" key="4">
    <source>
        <dbReference type="ARBA" id="ARBA00023134"/>
    </source>
</evidence>
<dbReference type="GO" id="GO:0005525">
    <property type="term" value="F:GTP binding"/>
    <property type="evidence" value="ECO:0007669"/>
    <property type="project" value="UniProtKB-KW"/>
</dbReference>
<gene>
    <name evidence="6" type="ORF">METZ01_LOCUS201111</name>
</gene>
<dbReference type="PANTHER" id="PTHR43834:SF6">
    <property type="entry name" value="GTPASE DER"/>
    <property type="match status" value="1"/>
</dbReference>
<feature type="domain" description="EngA-type G" evidence="5">
    <location>
        <begin position="1"/>
        <end position="163"/>
    </location>
</feature>
<protein>
    <recommendedName>
        <fullName evidence="5">EngA-type G domain-containing protein</fullName>
    </recommendedName>
</protein>
<reference evidence="6" key="1">
    <citation type="submission" date="2018-05" db="EMBL/GenBank/DDBJ databases">
        <authorList>
            <person name="Lanie J.A."/>
            <person name="Ng W.-L."/>
            <person name="Kazmierczak K.M."/>
            <person name="Andrzejewski T.M."/>
            <person name="Davidsen T.M."/>
            <person name="Wayne K.J."/>
            <person name="Tettelin H."/>
            <person name="Glass J.I."/>
            <person name="Rusch D."/>
            <person name="Podicherti R."/>
            <person name="Tsui H.-C.T."/>
            <person name="Winkler M.E."/>
        </authorList>
    </citation>
    <scope>NUCLEOTIDE SEQUENCE</scope>
</reference>
<keyword evidence="2" id="KW-0677">Repeat</keyword>
<dbReference type="InterPro" id="IPR027417">
    <property type="entry name" value="P-loop_NTPase"/>
</dbReference>
<dbReference type="GO" id="GO:0043022">
    <property type="term" value="F:ribosome binding"/>
    <property type="evidence" value="ECO:0007669"/>
    <property type="project" value="TreeGrafter"/>
</dbReference>
<feature type="non-terminal residue" evidence="6">
    <location>
        <position position="201"/>
    </location>
</feature>
<proteinExistence type="predicted"/>
<keyword evidence="3" id="KW-0547">Nucleotide-binding</keyword>
<dbReference type="InterPro" id="IPR006073">
    <property type="entry name" value="GTP-bd"/>
</dbReference>
<dbReference type="FunFam" id="3.40.50.300:FF:000057">
    <property type="entry name" value="GTPase Der"/>
    <property type="match status" value="1"/>
</dbReference>
<dbReference type="SUPFAM" id="SSF52540">
    <property type="entry name" value="P-loop containing nucleoside triphosphate hydrolases"/>
    <property type="match status" value="2"/>
</dbReference>
<evidence type="ECO:0000256" key="1">
    <source>
        <dbReference type="ARBA" id="ARBA00022517"/>
    </source>
</evidence>